<name>A0AAE0ZP44_9GAST</name>
<feature type="region of interest" description="Disordered" evidence="1">
    <location>
        <begin position="70"/>
        <end position="114"/>
    </location>
</feature>
<dbReference type="AlphaFoldDB" id="A0AAE0ZP44"/>
<gene>
    <name evidence="2" type="ORF">RRG08_008255</name>
</gene>
<protein>
    <submittedName>
        <fullName evidence="2">Uncharacterized protein</fullName>
    </submittedName>
</protein>
<dbReference type="Proteomes" id="UP001283361">
    <property type="component" value="Unassembled WGS sequence"/>
</dbReference>
<proteinExistence type="predicted"/>
<evidence type="ECO:0000256" key="1">
    <source>
        <dbReference type="SAM" id="MobiDB-lite"/>
    </source>
</evidence>
<accession>A0AAE0ZP44</accession>
<sequence>MGNTGEREWLGRWAIQARENGWGDGQYRRERMVGEMGNTGEREWLGSWPIQAIDNGWGDGQYRRERMVGEMGNTGERECPSRVSHGSMKPGAPLSQAQHSPDKETSETSAIRLT</sequence>
<evidence type="ECO:0000313" key="3">
    <source>
        <dbReference type="Proteomes" id="UP001283361"/>
    </source>
</evidence>
<reference evidence="2" key="1">
    <citation type="journal article" date="2023" name="G3 (Bethesda)">
        <title>A reference genome for the long-term kleptoplast-retaining sea slug Elysia crispata morphotype clarki.</title>
        <authorList>
            <person name="Eastman K.E."/>
            <person name="Pendleton A.L."/>
            <person name="Shaikh M.A."/>
            <person name="Suttiyut T."/>
            <person name="Ogas R."/>
            <person name="Tomko P."/>
            <person name="Gavelis G."/>
            <person name="Widhalm J.R."/>
            <person name="Wisecaver J.H."/>
        </authorList>
    </citation>
    <scope>NUCLEOTIDE SEQUENCE</scope>
    <source>
        <strain evidence="2">ECLA1</strain>
    </source>
</reference>
<comment type="caution">
    <text evidence="2">The sequence shown here is derived from an EMBL/GenBank/DDBJ whole genome shotgun (WGS) entry which is preliminary data.</text>
</comment>
<evidence type="ECO:0000313" key="2">
    <source>
        <dbReference type="EMBL" id="KAK3772017.1"/>
    </source>
</evidence>
<keyword evidence="3" id="KW-1185">Reference proteome</keyword>
<organism evidence="2 3">
    <name type="scientific">Elysia crispata</name>
    <name type="common">lettuce slug</name>
    <dbReference type="NCBI Taxonomy" id="231223"/>
    <lineage>
        <taxon>Eukaryota</taxon>
        <taxon>Metazoa</taxon>
        <taxon>Spiralia</taxon>
        <taxon>Lophotrochozoa</taxon>
        <taxon>Mollusca</taxon>
        <taxon>Gastropoda</taxon>
        <taxon>Heterobranchia</taxon>
        <taxon>Euthyneura</taxon>
        <taxon>Panpulmonata</taxon>
        <taxon>Sacoglossa</taxon>
        <taxon>Placobranchoidea</taxon>
        <taxon>Plakobranchidae</taxon>
        <taxon>Elysia</taxon>
    </lineage>
</organism>
<dbReference type="EMBL" id="JAWDGP010003662">
    <property type="protein sequence ID" value="KAK3772017.1"/>
    <property type="molecule type" value="Genomic_DNA"/>
</dbReference>